<dbReference type="Proteomes" id="UP000886653">
    <property type="component" value="Unassembled WGS sequence"/>
</dbReference>
<organism evidence="1 2">
    <name type="scientific">Cronartium quercuum f. sp. fusiforme G11</name>
    <dbReference type="NCBI Taxonomy" id="708437"/>
    <lineage>
        <taxon>Eukaryota</taxon>
        <taxon>Fungi</taxon>
        <taxon>Dikarya</taxon>
        <taxon>Basidiomycota</taxon>
        <taxon>Pucciniomycotina</taxon>
        <taxon>Pucciniomycetes</taxon>
        <taxon>Pucciniales</taxon>
        <taxon>Coleosporiaceae</taxon>
        <taxon>Cronartium</taxon>
    </lineage>
</organism>
<evidence type="ECO:0000313" key="2">
    <source>
        <dbReference type="Proteomes" id="UP000886653"/>
    </source>
</evidence>
<dbReference type="OrthoDB" id="3344688at2759"/>
<gene>
    <name evidence="1" type="ORF">CROQUDRAFT_101362</name>
</gene>
<dbReference type="EMBL" id="MU167562">
    <property type="protein sequence ID" value="KAG0139568.1"/>
    <property type="molecule type" value="Genomic_DNA"/>
</dbReference>
<proteinExistence type="predicted"/>
<comment type="caution">
    <text evidence="1">The sequence shown here is derived from an EMBL/GenBank/DDBJ whole genome shotgun (WGS) entry which is preliminary data.</text>
</comment>
<name>A0A9P6T6M2_9BASI</name>
<reference evidence="1" key="1">
    <citation type="submission" date="2013-11" db="EMBL/GenBank/DDBJ databases">
        <title>Genome sequence of the fusiform rust pathogen reveals effectors for host alternation and coevolution with pine.</title>
        <authorList>
            <consortium name="DOE Joint Genome Institute"/>
            <person name="Smith K."/>
            <person name="Pendleton A."/>
            <person name="Kubisiak T."/>
            <person name="Anderson C."/>
            <person name="Salamov A."/>
            <person name="Aerts A."/>
            <person name="Riley R."/>
            <person name="Clum A."/>
            <person name="Lindquist E."/>
            <person name="Ence D."/>
            <person name="Campbell M."/>
            <person name="Kronenberg Z."/>
            <person name="Feau N."/>
            <person name="Dhillon B."/>
            <person name="Hamelin R."/>
            <person name="Burleigh J."/>
            <person name="Smith J."/>
            <person name="Yandell M."/>
            <person name="Nelson C."/>
            <person name="Grigoriev I."/>
            <person name="Davis J."/>
        </authorList>
    </citation>
    <scope>NUCLEOTIDE SEQUENCE</scope>
    <source>
        <strain evidence="1">G11</strain>
    </source>
</reference>
<keyword evidence="2" id="KW-1185">Reference proteome</keyword>
<protein>
    <submittedName>
        <fullName evidence="1">Uncharacterized protein</fullName>
    </submittedName>
</protein>
<evidence type="ECO:0000313" key="1">
    <source>
        <dbReference type="EMBL" id="KAG0139568.1"/>
    </source>
</evidence>
<sequence>MITTFLYSKCFLKKIYLSKPTPRNPLLLRTTTDWEFYYINEQLFKKKVALKWLPGTEQLADTFTKQIGPLKFKDTQRQLGVM</sequence>
<accession>A0A9P6T6M2</accession>
<dbReference type="AlphaFoldDB" id="A0A9P6T6M2"/>